<organism evidence="1 2">
    <name type="scientific">Trifolium pratense</name>
    <name type="common">Red clover</name>
    <dbReference type="NCBI Taxonomy" id="57577"/>
    <lineage>
        <taxon>Eukaryota</taxon>
        <taxon>Viridiplantae</taxon>
        <taxon>Streptophyta</taxon>
        <taxon>Embryophyta</taxon>
        <taxon>Tracheophyta</taxon>
        <taxon>Spermatophyta</taxon>
        <taxon>Magnoliopsida</taxon>
        <taxon>eudicotyledons</taxon>
        <taxon>Gunneridae</taxon>
        <taxon>Pentapetalae</taxon>
        <taxon>rosids</taxon>
        <taxon>fabids</taxon>
        <taxon>Fabales</taxon>
        <taxon>Fabaceae</taxon>
        <taxon>Papilionoideae</taxon>
        <taxon>50 kb inversion clade</taxon>
        <taxon>NPAAA clade</taxon>
        <taxon>Hologalegina</taxon>
        <taxon>IRL clade</taxon>
        <taxon>Trifolieae</taxon>
        <taxon>Trifolium</taxon>
    </lineage>
</organism>
<sequence length="133" mass="15057">METIFTIMRMLQLVILPLQLKRVPKIGILLLEKRRLRIDIYSMAYYVPDRNVLFLLYILHLRPCQLLSLAALMPEARVGKSAVALLSFLLSITSGGFDMDDGTSELIKARILEEDQGDPRVGQIWSLSLQGKA</sequence>
<protein>
    <submittedName>
        <fullName evidence="1">Uncharacterized protein</fullName>
    </submittedName>
</protein>
<comment type="caution">
    <text evidence="1">The sequence shown here is derived from an EMBL/GenBank/DDBJ whole genome shotgun (WGS) entry which is preliminary data.</text>
</comment>
<name>A0A2K3KGZ1_TRIPR</name>
<dbReference type="AlphaFoldDB" id="A0A2K3KGZ1"/>
<reference evidence="1 2" key="2">
    <citation type="journal article" date="2017" name="Front. Plant Sci.">
        <title>Gene Classification and Mining of Molecular Markers Useful in Red Clover (Trifolium pratense) Breeding.</title>
        <authorList>
            <person name="Istvanek J."/>
            <person name="Dluhosova J."/>
            <person name="Dluhos P."/>
            <person name="Patkova L."/>
            <person name="Nedelnik J."/>
            <person name="Repkova J."/>
        </authorList>
    </citation>
    <scope>NUCLEOTIDE SEQUENCE [LARGE SCALE GENOMIC DNA]</scope>
    <source>
        <strain evidence="2">cv. Tatra</strain>
        <tissue evidence="1">Young leaves</tissue>
    </source>
</reference>
<accession>A0A2K3KGZ1</accession>
<feature type="non-terminal residue" evidence="1">
    <location>
        <position position="133"/>
    </location>
</feature>
<proteinExistence type="predicted"/>
<gene>
    <name evidence="1" type="ORF">L195_g054596</name>
</gene>
<reference evidence="1 2" key="1">
    <citation type="journal article" date="2014" name="Am. J. Bot.">
        <title>Genome assembly and annotation for red clover (Trifolium pratense; Fabaceae).</title>
        <authorList>
            <person name="Istvanek J."/>
            <person name="Jaros M."/>
            <person name="Krenek A."/>
            <person name="Repkova J."/>
        </authorList>
    </citation>
    <scope>NUCLEOTIDE SEQUENCE [LARGE SCALE GENOMIC DNA]</scope>
    <source>
        <strain evidence="2">cv. Tatra</strain>
        <tissue evidence="1">Young leaves</tissue>
    </source>
</reference>
<dbReference type="EMBL" id="ASHM01096040">
    <property type="protein sequence ID" value="PNX65556.1"/>
    <property type="molecule type" value="Genomic_DNA"/>
</dbReference>
<evidence type="ECO:0000313" key="1">
    <source>
        <dbReference type="EMBL" id="PNX65556.1"/>
    </source>
</evidence>
<evidence type="ECO:0000313" key="2">
    <source>
        <dbReference type="Proteomes" id="UP000236291"/>
    </source>
</evidence>
<dbReference type="Proteomes" id="UP000236291">
    <property type="component" value="Unassembled WGS sequence"/>
</dbReference>